<dbReference type="EMBL" id="BONY01000001">
    <property type="protein sequence ID" value="GIH02229.1"/>
    <property type="molecule type" value="Genomic_DNA"/>
</dbReference>
<gene>
    <name evidence="1" type="ORF">Rhe02_02960</name>
</gene>
<dbReference type="Proteomes" id="UP000612899">
    <property type="component" value="Unassembled WGS sequence"/>
</dbReference>
<organism evidence="1 2">
    <name type="scientific">Rhizocola hellebori</name>
    <dbReference type="NCBI Taxonomy" id="1392758"/>
    <lineage>
        <taxon>Bacteria</taxon>
        <taxon>Bacillati</taxon>
        <taxon>Actinomycetota</taxon>
        <taxon>Actinomycetes</taxon>
        <taxon>Micromonosporales</taxon>
        <taxon>Micromonosporaceae</taxon>
        <taxon>Rhizocola</taxon>
    </lineage>
</organism>
<name>A0A8J3VC47_9ACTN</name>
<sequence>MTGSGALLAEGELDLFDIDLRVSALHTVHAEEPGPQPTQGEFTCEPACDISGVKECNPSPGTDDCCEGGASIIPISDGAFTCDCPDTATCPK</sequence>
<accession>A0A8J3VC47</accession>
<keyword evidence="2" id="KW-1185">Reference proteome</keyword>
<reference evidence="1" key="1">
    <citation type="submission" date="2021-01" db="EMBL/GenBank/DDBJ databases">
        <title>Whole genome shotgun sequence of Rhizocola hellebori NBRC 109834.</title>
        <authorList>
            <person name="Komaki H."/>
            <person name="Tamura T."/>
        </authorList>
    </citation>
    <scope>NUCLEOTIDE SEQUENCE</scope>
    <source>
        <strain evidence="1">NBRC 109834</strain>
    </source>
</reference>
<evidence type="ECO:0000313" key="1">
    <source>
        <dbReference type="EMBL" id="GIH02229.1"/>
    </source>
</evidence>
<comment type="caution">
    <text evidence="1">The sequence shown here is derived from an EMBL/GenBank/DDBJ whole genome shotgun (WGS) entry which is preliminary data.</text>
</comment>
<proteinExistence type="predicted"/>
<protein>
    <submittedName>
        <fullName evidence="1">Uncharacterized protein</fullName>
    </submittedName>
</protein>
<evidence type="ECO:0000313" key="2">
    <source>
        <dbReference type="Proteomes" id="UP000612899"/>
    </source>
</evidence>
<dbReference type="AlphaFoldDB" id="A0A8J3VC47"/>